<evidence type="ECO:0000259" key="2">
    <source>
        <dbReference type="PROSITE" id="PS00028"/>
    </source>
</evidence>
<evidence type="ECO:0000313" key="4">
    <source>
        <dbReference type="Proteomes" id="UP000313359"/>
    </source>
</evidence>
<organism evidence="3 4">
    <name type="scientific">Lentinus tigrinus ALCF2SS1-6</name>
    <dbReference type="NCBI Taxonomy" id="1328759"/>
    <lineage>
        <taxon>Eukaryota</taxon>
        <taxon>Fungi</taxon>
        <taxon>Dikarya</taxon>
        <taxon>Basidiomycota</taxon>
        <taxon>Agaricomycotina</taxon>
        <taxon>Agaricomycetes</taxon>
        <taxon>Polyporales</taxon>
        <taxon>Polyporaceae</taxon>
        <taxon>Lentinus</taxon>
    </lineage>
</organism>
<feature type="compositionally biased region" description="Basic and acidic residues" evidence="1">
    <location>
        <begin position="164"/>
        <end position="176"/>
    </location>
</feature>
<feature type="compositionally biased region" description="Acidic residues" evidence="1">
    <location>
        <begin position="200"/>
        <end position="215"/>
    </location>
</feature>
<dbReference type="Proteomes" id="UP000313359">
    <property type="component" value="Unassembled WGS sequence"/>
</dbReference>
<feature type="region of interest" description="Disordered" evidence="1">
    <location>
        <begin position="1"/>
        <end position="20"/>
    </location>
</feature>
<dbReference type="AlphaFoldDB" id="A0A5C2S1F3"/>
<accession>A0A5C2S1F3</accession>
<reference evidence="3" key="1">
    <citation type="journal article" date="2018" name="Genome Biol. Evol.">
        <title>Genomics and development of Lentinus tigrinus, a white-rot wood-decaying mushroom with dimorphic fruiting bodies.</title>
        <authorList>
            <person name="Wu B."/>
            <person name="Xu Z."/>
            <person name="Knudson A."/>
            <person name="Carlson A."/>
            <person name="Chen N."/>
            <person name="Kovaka S."/>
            <person name="LaButti K."/>
            <person name="Lipzen A."/>
            <person name="Pennachio C."/>
            <person name="Riley R."/>
            <person name="Schakwitz W."/>
            <person name="Umezawa K."/>
            <person name="Ohm R.A."/>
            <person name="Grigoriev I.V."/>
            <person name="Nagy L.G."/>
            <person name="Gibbons J."/>
            <person name="Hibbett D."/>
        </authorList>
    </citation>
    <scope>NUCLEOTIDE SEQUENCE [LARGE SCALE GENOMIC DNA]</scope>
    <source>
        <strain evidence="3">ALCF2SS1-6</strain>
    </source>
</reference>
<feature type="compositionally biased region" description="Basic and acidic residues" evidence="1">
    <location>
        <begin position="187"/>
        <end position="199"/>
    </location>
</feature>
<dbReference type="InterPro" id="IPR013087">
    <property type="entry name" value="Znf_C2H2_type"/>
</dbReference>
<name>A0A5C2S1F3_9APHY</name>
<feature type="compositionally biased region" description="Acidic residues" evidence="1">
    <location>
        <begin position="177"/>
        <end position="186"/>
    </location>
</feature>
<protein>
    <recommendedName>
        <fullName evidence="2">C2H2-type domain-containing protein</fullName>
    </recommendedName>
</protein>
<proteinExistence type="predicted"/>
<evidence type="ECO:0000256" key="1">
    <source>
        <dbReference type="SAM" id="MobiDB-lite"/>
    </source>
</evidence>
<evidence type="ECO:0000313" key="3">
    <source>
        <dbReference type="EMBL" id="RPD56604.1"/>
    </source>
</evidence>
<dbReference type="EMBL" id="ML122287">
    <property type="protein sequence ID" value="RPD56604.1"/>
    <property type="molecule type" value="Genomic_DNA"/>
</dbReference>
<keyword evidence="4" id="KW-1185">Reference proteome</keyword>
<feature type="region of interest" description="Disordered" evidence="1">
    <location>
        <begin position="39"/>
        <end position="95"/>
    </location>
</feature>
<feature type="compositionally biased region" description="Polar residues" evidence="1">
    <location>
        <begin position="75"/>
        <end position="87"/>
    </location>
</feature>
<feature type="compositionally biased region" description="Low complexity" evidence="1">
    <location>
        <begin position="39"/>
        <end position="59"/>
    </location>
</feature>
<dbReference type="PROSITE" id="PS00028">
    <property type="entry name" value="ZINC_FINGER_C2H2_1"/>
    <property type="match status" value="1"/>
</dbReference>
<sequence>MKRCPWTGEWHAPFNAREPLPLTAPRSYYYYSDSESDTESYASSRESRSPSPFSSAGSYHTAMSTPPPEYDSSRESSVAPPTTSHATASGHRKSYRRIVAAESKVAVAQRMVARKRARLEKTANAPAPAGSIVCQWGGCGEHVADGKQLWNHIESVHKPLGGADDLKAASRSAKSEEVEEDMEVEEAEHHAHPDGSTHDDGEDELDDDSSDDDWAESSSRWGTAKKSQSSCMDRYQIRIRCQWKRCTTTIQFAGLRRHVESKHSGLRNTSCPKGCGYVTNRPDMMPRHSVKCHYRGPKKAVVVDE</sequence>
<feature type="region of interest" description="Disordered" evidence="1">
    <location>
        <begin position="158"/>
        <end position="225"/>
    </location>
</feature>
<feature type="domain" description="C2H2-type" evidence="2">
    <location>
        <begin position="134"/>
        <end position="157"/>
    </location>
</feature>
<gene>
    <name evidence="3" type="ORF">L227DRAFT_255994</name>
</gene>
<dbReference type="SMART" id="SM00355">
    <property type="entry name" value="ZnF_C2H2"/>
    <property type="match status" value="3"/>
</dbReference>
<dbReference type="OrthoDB" id="2756254at2759"/>